<evidence type="ECO:0000256" key="1">
    <source>
        <dbReference type="SAM" id="SignalP"/>
    </source>
</evidence>
<accession>A0A0P7EQY9</accession>
<protein>
    <submittedName>
        <fullName evidence="2">Uncharacterized protein</fullName>
    </submittedName>
</protein>
<reference evidence="2 3" key="1">
    <citation type="submission" date="2015-09" db="EMBL/GenBank/DDBJ databases">
        <title>Draft Genome Sequence of Pseudoalteromonas lipolytica UCD-48B.</title>
        <authorList>
            <person name="Krusor M."/>
            <person name="Coil D.A."/>
            <person name="Lang J.M."/>
            <person name="Eisen J.A."/>
            <person name="Alexiev A."/>
        </authorList>
    </citation>
    <scope>NUCLEOTIDE SEQUENCE [LARGE SCALE GENOMIC DNA]</scope>
    <source>
        <strain evidence="2 3">UCD-48B</strain>
    </source>
</reference>
<dbReference type="PATRIC" id="fig|570156.3.peg.1041"/>
<organism evidence="2 3">
    <name type="scientific">Pseudoalteromonas lipolytica</name>
    <dbReference type="NCBI Taxonomy" id="570156"/>
    <lineage>
        <taxon>Bacteria</taxon>
        <taxon>Pseudomonadati</taxon>
        <taxon>Pseudomonadota</taxon>
        <taxon>Gammaproteobacteria</taxon>
        <taxon>Alteromonadales</taxon>
        <taxon>Pseudoalteromonadaceae</taxon>
        <taxon>Pseudoalteromonas</taxon>
    </lineage>
</organism>
<dbReference type="OrthoDB" id="6304069at2"/>
<comment type="caution">
    <text evidence="2">The sequence shown here is derived from an EMBL/GenBank/DDBJ whole genome shotgun (WGS) entry which is preliminary data.</text>
</comment>
<proteinExistence type="predicted"/>
<feature type="chain" id="PRO_5006138573" evidence="1">
    <location>
        <begin position="23"/>
        <end position="622"/>
    </location>
</feature>
<feature type="signal peptide" evidence="1">
    <location>
        <begin position="1"/>
        <end position="22"/>
    </location>
</feature>
<gene>
    <name evidence="2" type="ORF">AOG27_05245</name>
</gene>
<dbReference type="PROSITE" id="PS51257">
    <property type="entry name" value="PROKAR_LIPOPROTEIN"/>
    <property type="match status" value="1"/>
</dbReference>
<sequence length="622" mass="66911">MNQCKRISAVLALSLLSLVGCSDDDSAEQEAVANVALKSMTPVSDDVYQPGQQITVDFSTETTLLTNEHVGVSFILIERSKVAELETEDEPDGYDLGEFYIEQLQEGEQNHTATLILPNEDLAAGEFVIAAFVDTSGVISNEVDVTDNKSRGIESGDESTYSSVTISDGHYHDFVLDKLKVGDGFAIFPGPGKRDTTGTGEPTQKVPDLIGFINATKFGNSVNEADISATITIGETTYHAHLWNEQAQAYMETMRIKFPDHEQSHYFPWDVAVNGVLLKAIHDDFDHDGGENSFSMTFTFHDNSEEIEAHSDNNSITVEVPYALYHDEVSTAESVELNSNKTTIASASAMQTTASSATTLAKVGSWSATYGDSDAVAISPSFYSYMNVSSSNGGSAEGLVEADLDLYLFDKSASLVSASAEASANVSDGEITYAANFSVLGDTLIDEGDTLTALDKSLGYSWSEEQKVVETTFTIVIVPVTVEAGVSGSLDLGVGLAYSNSRIDLGGDIVTASMDAYATAEINLGIASGGVGIDFLIIADTFNATLYADLAKAITDSKITLGIDVTNDIEAISGEFYVYVKYPKYKWCCTVKTKTKTQTIYDTSTLYDKSWTILDESATLNY</sequence>
<dbReference type="AlphaFoldDB" id="A0A0P7EQY9"/>
<dbReference type="RefSeq" id="WP_054551928.1">
    <property type="nucleotide sequence ID" value="NZ_LJTC01000002.1"/>
</dbReference>
<dbReference type="Proteomes" id="UP000050378">
    <property type="component" value="Unassembled WGS sequence"/>
</dbReference>
<evidence type="ECO:0000313" key="2">
    <source>
        <dbReference type="EMBL" id="KPM85161.1"/>
    </source>
</evidence>
<dbReference type="EMBL" id="LJTC01000002">
    <property type="protein sequence ID" value="KPM85161.1"/>
    <property type="molecule type" value="Genomic_DNA"/>
</dbReference>
<keyword evidence="1" id="KW-0732">Signal</keyword>
<evidence type="ECO:0000313" key="3">
    <source>
        <dbReference type="Proteomes" id="UP000050378"/>
    </source>
</evidence>
<name>A0A0P7EQY9_9GAMM</name>